<comment type="caution">
    <text evidence="1">The sequence shown here is derived from an EMBL/GenBank/DDBJ whole genome shotgun (WGS) entry which is preliminary data.</text>
</comment>
<gene>
    <name evidence="1" type="ORF">GCM10009092_30690</name>
</gene>
<reference evidence="1 2" key="1">
    <citation type="journal article" date="2019" name="Int. J. Syst. Evol. Microbiol.">
        <title>The Global Catalogue of Microorganisms (GCM) 10K type strain sequencing project: providing services to taxonomists for standard genome sequencing and annotation.</title>
        <authorList>
            <consortium name="The Broad Institute Genomics Platform"/>
            <consortium name="The Broad Institute Genome Sequencing Center for Infectious Disease"/>
            <person name="Wu L."/>
            <person name="Ma J."/>
        </authorList>
    </citation>
    <scope>NUCLEOTIDE SEQUENCE [LARGE SCALE GENOMIC DNA]</scope>
    <source>
        <strain evidence="1 2">JCM 13378</strain>
    </source>
</reference>
<protein>
    <submittedName>
        <fullName evidence="1">Uncharacterized protein</fullName>
    </submittedName>
</protein>
<dbReference type="RefSeq" id="WP_343846110.1">
    <property type="nucleotide sequence ID" value="NZ_BAAAEI010000020.1"/>
</dbReference>
<accession>A0ABN0XHH4</accession>
<dbReference type="Proteomes" id="UP001501757">
    <property type="component" value="Unassembled WGS sequence"/>
</dbReference>
<evidence type="ECO:0000313" key="2">
    <source>
        <dbReference type="Proteomes" id="UP001501757"/>
    </source>
</evidence>
<dbReference type="EMBL" id="BAAAEI010000020">
    <property type="protein sequence ID" value="GAA0364192.1"/>
    <property type="molecule type" value="Genomic_DNA"/>
</dbReference>
<proteinExistence type="predicted"/>
<keyword evidence="2" id="KW-1185">Reference proteome</keyword>
<organism evidence="1 2">
    <name type="scientific">Bowmanella denitrificans</name>
    <dbReference type="NCBI Taxonomy" id="366582"/>
    <lineage>
        <taxon>Bacteria</taxon>
        <taxon>Pseudomonadati</taxon>
        <taxon>Pseudomonadota</taxon>
        <taxon>Gammaproteobacteria</taxon>
        <taxon>Alteromonadales</taxon>
        <taxon>Alteromonadaceae</taxon>
        <taxon>Bowmanella</taxon>
    </lineage>
</organism>
<name>A0ABN0XHH4_9ALTE</name>
<dbReference type="Pfam" id="PF22098">
    <property type="entry name" value="DUF6942"/>
    <property type="match status" value="1"/>
</dbReference>
<sequence>MKHSPLVGLGDSNAQFKVYIANRPKLPQYLSLSSQLTLKQNDIATIGQACGNGWRKVFNVYAKLMFALQAQGVHLANGFSSWQQYRDQRMLQSQSSTALMFSPPVLDEQQPAIQVICGRTYAQQLDAEYGLRLFWLNAEFAVSPMYRLFVCPYFDYRQLSNLKIAYLQTLIGEYGASANAKERL</sequence>
<dbReference type="InterPro" id="IPR054222">
    <property type="entry name" value="DUF6942"/>
</dbReference>
<evidence type="ECO:0000313" key="1">
    <source>
        <dbReference type="EMBL" id="GAA0364192.1"/>
    </source>
</evidence>